<dbReference type="SUPFAM" id="SSF46565">
    <property type="entry name" value="Chaperone J-domain"/>
    <property type="match status" value="1"/>
</dbReference>
<dbReference type="GO" id="GO:0005525">
    <property type="term" value="F:GTP binding"/>
    <property type="evidence" value="ECO:0007669"/>
    <property type="project" value="InterPro"/>
</dbReference>
<accession>A0A3B3DQM2</accession>
<dbReference type="STRING" id="30732.ENSOMEP00000032442"/>
<dbReference type="SUPFAM" id="SSF52540">
    <property type="entry name" value="P-loop containing nucleoside triphosphate hydrolases"/>
    <property type="match status" value="1"/>
</dbReference>
<dbReference type="PaxDb" id="30732-ENSOMEP00000032442"/>
<dbReference type="InterPro" id="IPR036869">
    <property type="entry name" value="J_dom_sf"/>
</dbReference>
<dbReference type="AlphaFoldDB" id="A0A3B3DQM2"/>
<dbReference type="Pfam" id="PF00226">
    <property type="entry name" value="DnaJ"/>
    <property type="match status" value="1"/>
</dbReference>
<dbReference type="GO" id="GO:0030544">
    <property type="term" value="F:Hsp70 protein binding"/>
    <property type="evidence" value="ECO:0007669"/>
    <property type="project" value="TreeGrafter"/>
</dbReference>
<dbReference type="GO" id="GO:0071218">
    <property type="term" value="P:cellular response to misfolded protein"/>
    <property type="evidence" value="ECO:0007669"/>
    <property type="project" value="TreeGrafter"/>
</dbReference>
<keyword evidence="4" id="KW-1185">Reference proteome</keyword>
<proteinExistence type="predicted"/>
<dbReference type="Gene3D" id="3.40.50.300">
    <property type="entry name" value="P-loop containing nucleotide triphosphate hydrolases"/>
    <property type="match status" value="1"/>
</dbReference>
<reference evidence="3" key="2">
    <citation type="submission" date="2025-09" db="UniProtKB">
        <authorList>
            <consortium name="Ensembl"/>
        </authorList>
    </citation>
    <scope>IDENTIFICATION</scope>
</reference>
<evidence type="ECO:0000313" key="4">
    <source>
        <dbReference type="Proteomes" id="UP000261560"/>
    </source>
</evidence>
<dbReference type="Proteomes" id="UP000261560">
    <property type="component" value="Unplaced"/>
</dbReference>
<dbReference type="GeneTree" id="ENSGT00940000157133"/>
<dbReference type="InterPro" id="IPR051100">
    <property type="entry name" value="DnaJ_subfamily_B/C"/>
</dbReference>
<evidence type="ECO:0000256" key="1">
    <source>
        <dbReference type="ARBA" id="ARBA00022741"/>
    </source>
</evidence>
<evidence type="ECO:0000313" key="3">
    <source>
        <dbReference type="Ensembl" id="ENSOMEP00000032442.1"/>
    </source>
</evidence>
<dbReference type="CDD" id="cd06257">
    <property type="entry name" value="DnaJ"/>
    <property type="match status" value="1"/>
</dbReference>
<sequence>MVLESRFGSCHGFRVTVQIMSLFSSHGSDHVTVWIVSRFSSHGSDHVMVLESRFRSCQDVGVTVFIMSWFSSQGSDGVAVLDSQFRWSHGFRVIVQISKTEKNSGTRMCPTVASNAYGSCSHGPIEGANVTLKQKLRKILSLQVDLTKRRVVDEGEGRLWAESRGFHYFETSAQSGEGINEMFQAFFSSITDMCENGGKRPVSEVSVGFTKEQADTIRRIRNSKDSWDMLGVKPGATREEVNKAYRKLAVLLHPDKCVAPGSEDAFKAVVNARTSLLKNIK</sequence>
<dbReference type="InterPro" id="IPR001806">
    <property type="entry name" value="Small_GTPase"/>
</dbReference>
<reference evidence="3" key="1">
    <citation type="submission" date="2025-08" db="UniProtKB">
        <authorList>
            <consortium name="Ensembl"/>
        </authorList>
    </citation>
    <scope>IDENTIFICATION</scope>
</reference>
<dbReference type="GO" id="GO:0005789">
    <property type="term" value="C:endoplasmic reticulum membrane"/>
    <property type="evidence" value="ECO:0007669"/>
    <property type="project" value="TreeGrafter"/>
</dbReference>
<dbReference type="Pfam" id="PF00071">
    <property type="entry name" value="Ras"/>
    <property type="match status" value="1"/>
</dbReference>
<dbReference type="PROSITE" id="PS50076">
    <property type="entry name" value="DNAJ_2"/>
    <property type="match status" value="1"/>
</dbReference>
<keyword evidence="1" id="KW-0547">Nucleotide-binding</keyword>
<dbReference type="FunFam" id="1.10.287.110:FF:000019">
    <property type="entry name" value="dnaJ homolog subfamily C member 27"/>
    <property type="match status" value="1"/>
</dbReference>
<dbReference type="SMART" id="SM00271">
    <property type="entry name" value="DnaJ"/>
    <property type="match status" value="1"/>
</dbReference>
<dbReference type="Gene3D" id="1.10.287.110">
    <property type="entry name" value="DnaJ domain"/>
    <property type="match status" value="1"/>
</dbReference>
<organism evidence="3 4">
    <name type="scientific">Oryzias melastigma</name>
    <name type="common">Marine medaka</name>
    <dbReference type="NCBI Taxonomy" id="30732"/>
    <lineage>
        <taxon>Eukaryota</taxon>
        <taxon>Metazoa</taxon>
        <taxon>Chordata</taxon>
        <taxon>Craniata</taxon>
        <taxon>Vertebrata</taxon>
        <taxon>Euteleostomi</taxon>
        <taxon>Actinopterygii</taxon>
        <taxon>Neopterygii</taxon>
        <taxon>Teleostei</taxon>
        <taxon>Neoteleostei</taxon>
        <taxon>Acanthomorphata</taxon>
        <taxon>Ovalentaria</taxon>
        <taxon>Atherinomorphae</taxon>
        <taxon>Beloniformes</taxon>
        <taxon>Adrianichthyidae</taxon>
        <taxon>Oryziinae</taxon>
        <taxon>Oryzias</taxon>
    </lineage>
</organism>
<dbReference type="PRINTS" id="PR00625">
    <property type="entry name" value="JDOMAIN"/>
</dbReference>
<dbReference type="InterPro" id="IPR027417">
    <property type="entry name" value="P-loop_NTPase"/>
</dbReference>
<evidence type="ECO:0000259" key="2">
    <source>
        <dbReference type="PROSITE" id="PS50076"/>
    </source>
</evidence>
<dbReference type="InterPro" id="IPR001623">
    <property type="entry name" value="DnaJ_domain"/>
</dbReference>
<dbReference type="GO" id="GO:0003924">
    <property type="term" value="F:GTPase activity"/>
    <property type="evidence" value="ECO:0007669"/>
    <property type="project" value="InterPro"/>
</dbReference>
<dbReference type="PANTHER" id="PTHR43908:SF3">
    <property type="entry name" value="AT29763P-RELATED"/>
    <property type="match status" value="1"/>
</dbReference>
<name>A0A3B3DQM2_ORYME</name>
<protein>
    <submittedName>
        <fullName evidence="3">DnaJ (Hsp40) homolog, subfamily C, member 27</fullName>
    </submittedName>
</protein>
<dbReference type="PANTHER" id="PTHR43908">
    <property type="entry name" value="AT29763P-RELATED"/>
    <property type="match status" value="1"/>
</dbReference>
<dbReference type="Ensembl" id="ENSOMET00000024651.1">
    <property type="protein sequence ID" value="ENSOMEP00000032442.1"/>
    <property type="gene ID" value="ENSOMEG00000017890.1"/>
</dbReference>
<feature type="domain" description="J" evidence="2">
    <location>
        <begin position="225"/>
        <end position="281"/>
    </location>
</feature>